<accession>A0A6G0WV15</accession>
<organism evidence="2 3">
    <name type="scientific">Aphanomyces euteiches</name>
    <dbReference type="NCBI Taxonomy" id="100861"/>
    <lineage>
        <taxon>Eukaryota</taxon>
        <taxon>Sar</taxon>
        <taxon>Stramenopiles</taxon>
        <taxon>Oomycota</taxon>
        <taxon>Saprolegniomycetes</taxon>
        <taxon>Saprolegniales</taxon>
        <taxon>Verrucalvaceae</taxon>
        <taxon>Aphanomyces</taxon>
    </lineage>
</organism>
<gene>
    <name evidence="2" type="ORF">Ae201684_011377</name>
</gene>
<feature type="region of interest" description="Disordered" evidence="1">
    <location>
        <begin position="1"/>
        <end position="25"/>
    </location>
</feature>
<comment type="caution">
    <text evidence="2">The sequence shown here is derived from an EMBL/GenBank/DDBJ whole genome shotgun (WGS) entry which is preliminary data.</text>
</comment>
<evidence type="ECO:0000256" key="1">
    <source>
        <dbReference type="SAM" id="MobiDB-lite"/>
    </source>
</evidence>
<dbReference type="Proteomes" id="UP000481153">
    <property type="component" value="Unassembled WGS sequence"/>
</dbReference>
<name>A0A6G0WV15_9STRA</name>
<proteinExistence type="predicted"/>
<dbReference type="AlphaFoldDB" id="A0A6G0WV15"/>
<dbReference type="VEuPathDB" id="FungiDB:AeMF1_013681"/>
<reference evidence="2 3" key="1">
    <citation type="submission" date="2019-07" db="EMBL/GenBank/DDBJ databases">
        <title>Genomics analysis of Aphanomyces spp. identifies a new class of oomycete effector associated with host adaptation.</title>
        <authorList>
            <person name="Gaulin E."/>
        </authorList>
    </citation>
    <scope>NUCLEOTIDE SEQUENCE [LARGE SCALE GENOMIC DNA]</scope>
    <source>
        <strain evidence="2 3">ATCC 201684</strain>
    </source>
</reference>
<sequence length="216" mass="24616">MPLGSRSMMPTRCFSSSPEEETPTTFQKAWSDRTRFNEWDMQGIFTPHMLGLKKMALFGMIHQAFPGKEAFDIPEFLEGAKHAFERVLRTVYSPAFLAAVVDPTIQNEEMAFLREAMTEECVNMLIQGFRIHHTNGCTQFDLTKLDIRGCFLDNIKLADDMSSMLVYVKFDTAEHVTVSGVKDGKEITESSVREAESNWIFESPIPDALQWTVIKM</sequence>
<protein>
    <recommendedName>
        <fullName evidence="4">Tim44-like domain-containing protein</fullName>
    </recommendedName>
</protein>
<evidence type="ECO:0000313" key="2">
    <source>
        <dbReference type="EMBL" id="KAF0731314.1"/>
    </source>
</evidence>
<keyword evidence="3" id="KW-1185">Reference proteome</keyword>
<feature type="compositionally biased region" description="Polar residues" evidence="1">
    <location>
        <begin position="13"/>
        <end position="25"/>
    </location>
</feature>
<evidence type="ECO:0008006" key="4">
    <source>
        <dbReference type="Google" id="ProtNLM"/>
    </source>
</evidence>
<dbReference type="EMBL" id="VJMJ01000144">
    <property type="protein sequence ID" value="KAF0731314.1"/>
    <property type="molecule type" value="Genomic_DNA"/>
</dbReference>
<evidence type="ECO:0000313" key="3">
    <source>
        <dbReference type="Proteomes" id="UP000481153"/>
    </source>
</evidence>
<dbReference type="Gene3D" id="3.10.450.240">
    <property type="match status" value="1"/>
</dbReference>